<dbReference type="InParanoid" id="E0CU74"/>
<dbReference type="Proteomes" id="UP000009183">
    <property type="component" value="Chromosome 14"/>
</dbReference>
<dbReference type="EMBL" id="FN595241">
    <property type="protein sequence ID" value="CBI22332.3"/>
    <property type="molecule type" value="Genomic_DNA"/>
</dbReference>
<sequence>MGEWKIAQGGCGCLFLSATSQAWAELSKDWLPSDLQPPPLHTFYISVSRLHAIGESNGRFSQKHLPRTSIQRSKTNLSFFLYAISIRV</sequence>
<evidence type="ECO:0000313" key="1">
    <source>
        <dbReference type="EMBL" id="CBI22332.3"/>
    </source>
</evidence>
<reference evidence="2" key="1">
    <citation type="journal article" date="2007" name="Nature">
        <title>The grapevine genome sequence suggests ancestral hexaploidization in major angiosperm phyla.</title>
        <authorList>
            <consortium name="The French-Italian Public Consortium for Grapevine Genome Characterization."/>
            <person name="Jaillon O."/>
            <person name="Aury J.-M."/>
            <person name="Noel B."/>
            <person name="Policriti A."/>
            <person name="Clepet C."/>
            <person name="Casagrande A."/>
            <person name="Choisne N."/>
            <person name="Aubourg S."/>
            <person name="Vitulo N."/>
            <person name="Jubin C."/>
            <person name="Vezzi A."/>
            <person name="Legeai F."/>
            <person name="Hugueney P."/>
            <person name="Dasilva C."/>
            <person name="Horner D."/>
            <person name="Mica E."/>
            <person name="Jublot D."/>
            <person name="Poulain J."/>
            <person name="Bruyere C."/>
            <person name="Billault A."/>
            <person name="Segurens B."/>
            <person name="Gouyvenoux M."/>
            <person name="Ugarte E."/>
            <person name="Cattonaro F."/>
            <person name="Anthouard V."/>
            <person name="Vico V."/>
            <person name="Del Fabbro C."/>
            <person name="Alaux M."/>
            <person name="Di Gaspero G."/>
            <person name="Dumas V."/>
            <person name="Felice N."/>
            <person name="Paillard S."/>
            <person name="Juman I."/>
            <person name="Moroldo M."/>
            <person name="Scalabrin S."/>
            <person name="Canaguier A."/>
            <person name="Le Clainche I."/>
            <person name="Malacrida G."/>
            <person name="Durand E."/>
            <person name="Pesole G."/>
            <person name="Laucou V."/>
            <person name="Chatelet P."/>
            <person name="Merdinoglu D."/>
            <person name="Delledonne M."/>
            <person name="Pezzotti M."/>
            <person name="Lecharny A."/>
            <person name="Scarpelli C."/>
            <person name="Artiguenave F."/>
            <person name="Pe M.E."/>
            <person name="Valle G."/>
            <person name="Morgante M."/>
            <person name="Caboche M."/>
            <person name="Adam-Blondon A.-F."/>
            <person name="Weissenbach J."/>
            <person name="Quetier F."/>
            <person name="Wincker P."/>
        </authorList>
    </citation>
    <scope>NUCLEOTIDE SEQUENCE [LARGE SCALE GENOMIC DNA]</scope>
    <source>
        <strain evidence="2">cv. Pinot noir / PN40024</strain>
    </source>
</reference>
<dbReference type="PaxDb" id="29760-VIT_14s0036g01260.t01"/>
<accession>E0CU74</accession>
<protein>
    <submittedName>
        <fullName evidence="1">Uncharacterized protein</fullName>
    </submittedName>
</protein>
<dbReference type="HOGENOM" id="CLU_2473528_0_0_1"/>
<dbReference type="AlphaFoldDB" id="E0CU74"/>
<keyword evidence="2" id="KW-1185">Reference proteome</keyword>
<name>E0CU74_VITVI</name>
<evidence type="ECO:0000313" key="2">
    <source>
        <dbReference type="Proteomes" id="UP000009183"/>
    </source>
</evidence>
<proteinExistence type="predicted"/>
<organism evidence="1 2">
    <name type="scientific">Vitis vinifera</name>
    <name type="common">Grape</name>
    <dbReference type="NCBI Taxonomy" id="29760"/>
    <lineage>
        <taxon>Eukaryota</taxon>
        <taxon>Viridiplantae</taxon>
        <taxon>Streptophyta</taxon>
        <taxon>Embryophyta</taxon>
        <taxon>Tracheophyta</taxon>
        <taxon>Spermatophyta</taxon>
        <taxon>Magnoliopsida</taxon>
        <taxon>eudicotyledons</taxon>
        <taxon>Gunneridae</taxon>
        <taxon>Pentapetalae</taxon>
        <taxon>rosids</taxon>
        <taxon>Vitales</taxon>
        <taxon>Vitaceae</taxon>
        <taxon>Viteae</taxon>
        <taxon>Vitis</taxon>
    </lineage>
</organism>
<gene>
    <name evidence="1" type="ordered locus">VIT_14s0036g01260</name>
</gene>